<keyword evidence="2" id="KW-1185">Reference proteome</keyword>
<comment type="caution">
    <text evidence="1">The sequence shown here is derived from an EMBL/GenBank/DDBJ whole genome shotgun (WGS) entry which is preliminary data.</text>
</comment>
<name>A0ABV0W7D9_9TELE</name>
<evidence type="ECO:0000313" key="1">
    <source>
        <dbReference type="EMBL" id="MEQ2264628.1"/>
    </source>
</evidence>
<protein>
    <submittedName>
        <fullName evidence="1">Uncharacterized protein</fullName>
    </submittedName>
</protein>
<reference evidence="1 2" key="1">
    <citation type="submission" date="2021-06" db="EMBL/GenBank/DDBJ databases">
        <authorList>
            <person name="Palmer J.M."/>
        </authorList>
    </citation>
    <scope>NUCLEOTIDE SEQUENCE [LARGE SCALE GENOMIC DNA]</scope>
    <source>
        <strain evidence="1 2">XR_2019</strain>
        <tissue evidence="1">Muscle</tissue>
    </source>
</reference>
<evidence type="ECO:0000313" key="2">
    <source>
        <dbReference type="Proteomes" id="UP001444071"/>
    </source>
</evidence>
<sequence length="120" mass="13711">MLNLHPRQKSFAHINSFFFHDLSVFSSIHLHINSDQLHCLRGRIAPPQHDAATNIFPHGDDVLRVMYSVGFPPHKSFAYWPKSYFFCLTLPEHSTLMPSLLCISLQMDSLGRSAAVPYFP</sequence>
<organism evidence="1 2">
    <name type="scientific">Xenotaenia resolanae</name>
    <dbReference type="NCBI Taxonomy" id="208358"/>
    <lineage>
        <taxon>Eukaryota</taxon>
        <taxon>Metazoa</taxon>
        <taxon>Chordata</taxon>
        <taxon>Craniata</taxon>
        <taxon>Vertebrata</taxon>
        <taxon>Euteleostomi</taxon>
        <taxon>Actinopterygii</taxon>
        <taxon>Neopterygii</taxon>
        <taxon>Teleostei</taxon>
        <taxon>Neoteleostei</taxon>
        <taxon>Acanthomorphata</taxon>
        <taxon>Ovalentaria</taxon>
        <taxon>Atherinomorphae</taxon>
        <taxon>Cyprinodontiformes</taxon>
        <taxon>Goodeidae</taxon>
        <taxon>Xenotaenia</taxon>
    </lineage>
</organism>
<dbReference type="EMBL" id="JAHRIM010030494">
    <property type="protein sequence ID" value="MEQ2264628.1"/>
    <property type="molecule type" value="Genomic_DNA"/>
</dbReference>
<accession>A0ABV0W7D9</accession>
<dbReference type="Proteomes" id="UP001444071">
    <property type="component" value="Unassembled WGS sequence"/>
</dbReference>
<gene>
    <name evidence="1" type="ORF">XENORESO_014634</name>
</gene>
<proteinExistence type="predicted"/>